<feature type="compositionally biased region" description="Basic and acidic residues" evidence="1">
    <location>
        <begin position="548"/>
        <end position="570"/>
    </location>
</feature>
<evidence type="ECO:0000313" key="2">
    <source>
        <dbReference type="EMBL" id="KAF5342095.1"/>
    </source>
</evidence>
<feature type="region of interest" description="Disordered" evidence="1">
    <location>
        <begin position="1548"/>
        <end position="1580"/>
    </location>
</feature>
<feature type="compositionally biased region" description="Basic and acidic residues" evidence="1">
    <location>
        <begin position="984"/>
        <end position="1000"/>
    </location>
</feature>
<feature type="compositionally biased region" description="Acidic residues" evidence="1">
    <location>
        <begin position="945"/>
        <end position="959"/>
    </location>
</feature>
<feature type="compositionally biased region" description="Basic and acidic residues" evidence="1">
    <location>
        <begin position="424"/>
        <end position="461"/>
    </location>
</feature>
<feature type="compositionally biased region" description="Basic residues" evidence="1">
    <location>
        <begin position="1552"/>
        <end position="1561"/>
    </location>
</feature>
<dbReference type="Proteomes" id="UP000541558">
    <property type="component" value="Unassembled WGS sequence"/>
</dbReference>
<evidence type="ECO:0000256" key="1">
    <source>
        <dbReference type="SAM" id="MobiDB-lite"/>
    </source>
</evidence>
<feature type="compositionally biased region" description="Acidic residues" evidence="1">
    <location>
        <begin position="370"/>
        <end position="391"/>
    </location>
</feature>
<comment type="caution">
    <text evidence="2">The sequence shown here is derived from an EMBL/GenBank/DDBJ whole genome shotgun (WGS) entry which is preliminary data.</text>
</comment>
<protein>
    <submittedName>
        <fullName evidence="2">Uncharacterized protein</fullName>
    </submittedName>
</protein>
<feature type="region of interest" description="Disordered" evidence="1">
    <location>
        <begin position="772"/>
        <end position="808"/>
    </location>
</feature>
<feature type="compositionally biased region" description="Gly residues" evidence="1">
    <location>
        <begin position="934"/>
        <end position="943"/>
    </location>
</feature>
<feature type="region of interest" description="Disordered" evidence="1">
    <location>
        <begin position="290"/>
        <end position="579"/>
    </location>
</feature>
<feature type="compositionally biased region" description="Acidic residues" evidence="1">
    <location>
        <begin position="1001"/>
        <end position="1019"/>
    </location>
</feature>
<reference evidence="2 3" key="1">
    <citation type="journal article" date="2020" name="ISME J.">
        <title>Uncovering the hidden diversity of litter-decomposition mechanisms in mushroom-forming fungi.</title>
        <authorList>
            <person name="Floudas D."/>
            <person name="Bentzer J."/>
            <person name="Ahren D."/>
            <person name="Johansson T."/>
            <person name="Persson P."/>
            <person name="Tunlid A."/>
        </authorList>
    </citation>
    <scope>NUCLEOTIDE SEQUENCE [LARGE SCALE GENOMIC DNA]</scope>
    <source>
        <strain evidence="2 3">CBS 175.51</strain>
    </source>
</reference>
<feature type="compositionally biased region" description="Acidic residues" evidence="1">
    <location>
        <begin position="1403"/>
        <end position="1429"/>
    </location>
</feature>
<dbReference type="OrthoDB" id="3364132at2759"/>
<feature type="compositionally biased region" description="Polar residues" evidence="1">
    <location>
        <begin position="918"/>
        <end position="931"/>
    </location>
</feature>
<name>A0A8H5CI20_9AGAR</name>
<proteinExistence type="predicted"/>
<feature type="region of interest" description="Disordered" evidence="1">
    <location>
        <begin position="1299"/>
        <end position="1493"/>
    </location>
</feature>
<feature type="compositionally biased region" description="Acidic residues" evidence="1">
    <location>
        <begin position="534"/>
        <end position="547"/>
    </location>
</feature>
<dbReference type="PANTHER" id="PTHR36223">
    <property type="entry name" value="BETA-LACTAMASE-TYPE TRANSPEPTIDASE FOLD DOMAIN CONTAINING PROTEIN"/>
    <property type="match status" value="1"/>
</dbReference>
<accession>A0A8H5CI20</accession>
<sequence length="1595" mass="177544">MPKSPQGIEAWIELGSKKVDEYKVKRNGHKGRKGRKGQTSEMECFIPCESGKGLKIACSVPANIVKKHNCMIEVDFDGYIFYVADNRIDKDPAAQGPVIRRFGETFCCRCDRPFPTPAQRAALEKNDKFKTNLAALEMGWCSVRCELEYRPLSFDRLESTDDDSFLEVETREFGEIGVTVSTVDRFSEVVTRTDNGQASTSAHHEILALVKSMPAPETPVGPGELLRVHETLKNRRTHGVVWGDEVTNKKRIVNLKPEGKKAICSFVFQYRDIGILKADKIVPVAPDEPIRSPVLRNATPSGSTPRPQLRKGKQKAPSKSQTPVRNRAFTMGLRSRTSNNAHGIKPGQMAADEITEDEEEIEPNRSGESNSEEEGIEDENAGEDEQEDEYEARDKNGEPLGTGLPEEGPDDDGLDEAQSAKDGINVREPKVRGSIDRSKGRSIVKEEEKEEGWKEGDDHLRANSMDIDGGLEYVTEEERSFTSEGTQQAELEGEGLGEGLVKEEDMQGYEQGQDGSELDGDESSEQGSGSDSEMKEEELEEYDLDDLEAVKKEESEEHELDDLHEVKEEGGGGEENELGGWEDMKEEVEVEGVEAWVELDGKRVEEYKPRRRRQDTFEIIECFIPCQTGQRVQFVCSVPPKLVKKGMHMVEVDADGRILYVPNNGIGKDAFASEMTTLHFKEAFCCKCTRPLPAPDVRAKLEKDDSLKTSFAALEAGWCRVICDTKSQTFMIKALEVTDDDTYLDKHGKEFGEIGLTLYSVAQFSEVVTRSEGGSAPRTSTGWFSPDTVTSVKTMPNPTEPDSDPEEHRIHETVKAHRTHTIGYGEEREYTKRVVNLKPEGKEPICIFIFHYRHMEILKARGIAPKNPRKTPQNGANQTATAPASGAVTSPRTQRKTANPFNGSDESSSLPRKMSLRSYASNKSQSSSRQTGELGRGGKGPADGGELDDHDVDVKEEEPDYPRTGGDQPSVRSQRGEQDEDDSRQETDEVEIGRTERGLAGDEELEIPQDVKEEDEEPEFGIGPSEGKGTGGELSESNGESEETLLEISAREAKIRKLEEKINRRKSKKVQIVCSVPPHLVKKGMLMVEVDTDGYIIYVPNNDIEKDASASEMTTLRFEEAFCCECVRPLPSPAARAAQEQNEPLKTNIAALEAGWCSVKCETTSRPLQFEALDVTDDDAYIGKETKYFGEIGVTLYSISRFSEVVTHSEEGSDTASSIGWFNPDTVTIVKKMPDADGPFPEELCVHETAKDHRTHALVFGKERHNTKRVINLKPEEANPICTFVFHYRHMDMLKATGIVPNDTGKTIGNSTMSTSPRPRKRQPKSAAGRNDSRSSAPPRTMNLRSHTCNKPEGSSSGQMRGPRIKEESTRGSAGANEDDSESEQAHMDELDQRTLGHHDLDVKEEEPDDCELEDELDEDTSDEEEADGPCEGITRSQASEEEEGMEPVKDEEDELEIEMSASQGVENGQEFDELTSNTEQPKESQTFAGKTKIQQLEEKIERRKRKVVRDQERLAGLIMKKRLTEDGTQADYDRLSRGSERVVEAAGSHYHVSKPGRSLKRGAEFKGTPRASKRVKIEPETSLGPRDFIDLTLD</sequence>
<gene>
    <name evidence="2" type="ORF">D9611_002014</name>
</gene>
<keyword evidence="3" id="KW-1185">Reference proteome</keyword>
<feature type="compositionally biased region" description="Polar residues" evidence="1">
    <location>
        <begin position="1304"/>
        <end position="1317"/>
    </location>
</feature>
<feature type="compositionally biased region" description="Polar residues" evidence="1">
    <location>
        <begin position="1334"/>
        <end position="1359"/>
    </location>
</feature>
<organism evidence="2 3">
    <name type="scientific">Ephemerocybe angulata</name>
    <dbReference type="NCBI Taxonomy" id="980116"/>
    <lineage>
        <taxon>Eukaryota</taxon>
        <taxon>Fungi</taxon>
        <taxon>Dikarya</taxon>
        <taxon>Basidiomycota</taxon>
        <taxon>Agaricomycotina</taxon>
        <taxon>Agaricomycetes</taxon>
        <taxon>Agaricomycetidae</taxon>
        <taxon>Agaricales</taxon>
        <taxon>Agaricineae</taxon>
        <taxon>Psathyrellaceae</taxon>
        <taxon>Ephemerocybe</taxon>
    </lineage>
</organism>
<feature type="compositionally biased region" description="Polar residues" evidence="1">
    <location>
        <begin position="777"/>
        <end position="797"/>
    </location>
</feature>
<feature type="compositionally biased region" description="Polar residues" evidence="1">
    <location>
        <begin position="1475"/>
        <end position="1493"/>
    </location>
</feature>
<feature type="region of interest" description="Disordered" evidence="1">
    <location>
        <begin position="865"/>
        <end position="1045"/>
    </location>
</feature>
<feature type="compositionally biased region" description="Basic and acidic residues" evidence="1">
    <location>
        <begin position="1384"/>
        <end position="1402"/>
    </location>
</feature>
<evidence type="ECO:0000313" key="3">
    <source>
        <dbReference type="Proteomes" id="UP000541558"/>
    </source>
</evidence>
<dbReference type="PANTHER" id="PTHR36223:SF1">
    <property type="entry name" value="TRANSCRIPTION ELONGATION FACTOR EAF N-TERMINAL DOMAIN-CONTAINING PROTEIN"/>
    <property type="match status" value="1"/>
</dbReference>
<dbReference type="EMBL" id="JAACJK010000001">
    <property type="protein sequence ID" value="KAF5342095.1"/>
    <property type="molecule type" value="Genomic_DNA"/>
</dbReference>
<feature type="compositionally biased region" description="Polar residues" evidence="1">
    <location>
        <begin position="870"/>
        <end position="910"/>
    </location>
</feature>
<feature type="compositionally biased region" description="Acidic residues" evidence="1">
    <location>
        <begin position="1440"/>
        <end position="1458"/>
    </location>
</feature>